<evidence type="ECO:0000313" key="1">
    <source>
        <dbReference type="EMBL" id="GAV25964.1"/>
    </source>
</evidence>
<keyword evidence="2" id="KW-1185">Reference proteome</keyword>
<dbReference type="STRING" id="661089.ciss_18970"/>
<dbReference type="AlphaFoldDB" id="A0A1L8D4C2"/>
<dbReference type="Proteomes" id="UP000187338">
    <property type="component" value="Unassembled WGS sequence"/>
</dbReference>
<accession>A0A1L8D4C2</accession>
<evidence type="ECO:0000313" key="2">
    <source>
        <dbReference type="Proteomes" id="UP000187338"/>
    </source>
</evidence>
<dbReference type="RefSeq" id="WP_268874219.1">
    <property type="nucleotide sequence ID" value="NZ_BDJL01000120.1"/>
</dbReference>
<reference evidence="2" key="1">
    <citation type="submission" date="2016-12" db="EMBL/GenBank/DDBJ databases">
        <title>Draft Genome Sequences od Carboxydothermus pertinax and islandicus, Hydrogenogenic Carboxydotrophic Bacteria.</title>
        <authorList>
            <person name="Fukuyama Y."/>
            <person name="Ohmae K."/>
            <person name="Yoneda Y."/>
            <person name="Yoshida T."/>
            <person name="Sako Y."/>
        </authorList>
    </citation>
    <scope>NUCLEOTIDE SEQUENCE [LARGE SCALE GENOMIC DNA]</scope>
    <source>
        <strain evidence="2">SET</strain>
    </source>
</reference>
<dbReference type="EMBL" id="BDJL01000120">
    <property type="protein sequence ID" value="GAV25964.1"/>
    <property type="molecule type" value="Genomic_DNA"/>
</dbReference>
<protein>
    <submittedName>
        <fullName evidence="1">Uncharacterized protein</fullName>
    </submittedName>
</protein>
<comment type="caution">
    <text evidence="1">The sequence shown here is derived from an EMBL/GenBank/DDBJ whole genome shotgun (WGS) entry which is preliminary data.</text>
</comment>
<name>A0A1L8D4C2_9THEO</name>
<proteinExistence type="predicted"/>
<sequence length="43" mass="5144">MTPEQFLKQHKVPQRLPSLQLPALLLPKSKRKAKKKKQVRYYV</sequence>
<organism evidence="1 2">
    <name type="scientific">Carboxydothermus islandicus</name>
    <dbReference type="NCBI Taxonomy" id="661089"/>
    <lineage>
        <taxon>Bacteria</taxon>
        <taxon>Bacillati</taxon>
        <taxon>Bacillota</taxon>
        <taxon>Clostridia</taxon>
        <taxon>Thermoanaerobacterales</taxon>
        <taxon>Thermoanaerobacteraceae</taxon>
        <taxon>Carboxydothermus</taxon>
    </lineage>
</organism>
<gene>
    <name evidence="1" type="ORF">ciss_18970</name>
</gene>